<reference evidence="2" key="1">
    <citation type="journal article" date="2021" name="PeerJ">
        <title>Extensive microbial diversity within the chicken gut microbiome revealed by metagenomics and culture.</title>
        <authorList>
            <person name="Gilroy R."/>
            <person name="Ravi A."/>
            <person name="Getino M."/>
            <person name="Pursley I."/>
            <person name="Horton D.L."/>
            <person name="Alikhan N.F."/>
            <person name="Baker D."/>
            <person name="Gharbi K."/>
            <person name="Hall N."/>
            <person name="Watson M."/>
            <person name="Adriaenssens E.M."/>
            <person name="Foster-Nyarko E."/>
            <person name="Jarju S."/>
            <person name="Secka A."/>
            <person name="Antonio M."/>
            <person name="Oren A."/>
            <person name="Chaudhuri R.R."/>
            <person name="La Ragione R."/>
            <person name="Hildebrand F."/>
            <person name="Pallen M.J."/>
        </authorList>
    </citation>
    <scope>NUCLEOTIDE SEQUENCE</scope>
    <source>
        <strain evidence="2">ChiSjej3B21-8574</strain>
    </source>
</reference>
<evidence type="ECO:0000313" key="2">
    <source>
        <dbReference type="EMBL" id="HJC49469.1"/>
    </source>
</evidence>
<comment type="caution">
    <text evidence="2">The sequence shown here is derived from an EMBL/GenBank/DDBJ whole genome shotgun (WGS) entry which is preliminary data.</text>
</comment>
<evidence type="ECO:0000313" key="3">
    <source>
        <dbReference type="Proteomes" id="UP000823904"/>
    </source>
</evidence>
<evidence type="ECO:0000259" key="1">
    <source>
        <dbReference type="PROSITE" id="PS50931"/>
    </source>
</evidence>
<organism evidence="2 3">
    <name type="scientific">Candidatus Anaerostipes avistercoris</name>
    <dbReference type="NCBI Taxonomy" id="2838462"/>
    <lineage>
        <taxon>Bacteria</taxon>
        <taxon>Bacillati</taxon>
        <taxon>Bacillota</taxon>
        <taxon>Clostridia</taxon>
        <taxon>Lachnospirales</taxon>
        <taxon>Lachnospiraceae</taxon>
        <taxon>Anaerostipes</taxon>
    </lineage>
</organism>
<feature type="domain" description="HTH lysR-type" evidence="1">
    <location>
        <begin position="1"/>
        <end position="34"/>
    </location>
</feature>
<dbReference type="EMBL" id="DWWD01000014">
    <property type="protein sequence ID" value="HJC49469.1"/>
    <property type="molecule type" value="Genomic_DNA"/>
</dbReference>
<sequence>MNDRQLHSFLLAADSGSFSKGAQAAFISTPALVQ</sequence>
<reference evidence="2" key="2">
    <citation type="submission" date="2021-04" db="EMBL/GenBank/DDBJ databases">
        <authorList>
            <person name="Gilroy R."/>
        </authorList>
    </citation>
    <scope>NUCLEOTIDE SEQUENCE</scope>
    <source>
        <strain evidence="2">ChiSjej3B21-8574</strain>
    </source>
</reference>
<dbReference type="InterPro" id="IPR000847">
    <property type="entry name" value="LysR_HTH_N"/>
</dbReference>
<protein>
    <submittedName>
        <fullName evidence="2">LysR family transcriptional regulator</fullName>
    </submittedName>
</protein>
<dbReference type="GO" id="GO:0003700">
    <property type="term" value="F:DNA-binding transcription factor activity"/>
    <property type="evidence" value="ECO:0007669"/>
    <property type="project" value="InterPro"/>
</dbReference>
<gene>
    <name evidence="2" type="ORF">H9754_02615</name>
</gene>
<name>A0A9D2T8F2_9FIRM</name>
<dbReference type="PROSITE" id="PS50931">
    <property type="entry name" value="HTH_LYSR"/>
    <property type="match status" value="1"/>
</dbReference>
<accession>A0A9D2T8F2</accession>
<dbReference type="Proteomes" id="UP000823904">
    <property type="component" value="Unassembled WGS sequence"/>
</dbReference>
<proteinExistence type="predicted"/>
<dbReference type="AlphaFoldDB" id="A0A9D2T8F2"/>